<keyword evidence="8" id="KW-1185">Reference proteome</keyword>
<keyword evidence="5" id="KW-0472">Membrane</keyword>
<dbReference type="InterPro" id="IPR001173">
    <property type="entry name" value="Glyco_trans_2-like"/>
</dbReference>
<dbReference type="GO" id="GO:0005886">
    <property type="term" value="C:plasma membrane"/>
    <property type="evidence" value="ECO:0007669"/>
    <property type="project" value="UniProtKB-SubCell"/>
</dbReference>
<dbReference type="SUPFAM" id="SSF53448">
    <property type="entry name" value="Nucleotide-diphospho-sugar transferases"/>
    <property type="match status" value="1"/>
</dbReference>
<keyword evidence="3" id="KW-0328">Glycosyltransferase</keyword>
<feature type="domain" description="Glycosyltransferase 2-like" evidence="6">
    <location>
        <begin position="8"/>
        <end position="180"/>
    </location>
</feature>
<evidence type="ECO:0000313" key="7">
    <source>
        <dbReference type="EMBL" id="TVV70176.1"/>
    </source>
</evidence>
<keyword evidence="2" id="KW-1003">Cell membrane</keyword>
<comment type="caution">
    <text evidence="7">The sequence shown here is derived from an EMBL/GenBank/DDBJ whole genome shotgun (WGS) entry which is preliminary data.</text>
</comment>
<dbReference type="Gene3D" id="3.90.550.10">
    <property type="entry name" value="Spore Coat Polysaccharide Biosynthesis Protein SpsA, Chain A"/>
    <property type="match status" value="1"/>
</dbReference>
<dbReference type="GO" id="GO:0016757">
    <property type="term" value="F:glycosyltransferase activity"/>
    <property type="evidence" value="ECO:0007669"/>
    <property type="project" value="UniProtKB-KW"/>
</dbReference>
<evidence type="ECO:0000256" key="4">
    <source>
        <dbReference type="ARBA" id="ARBA00022679"/>
    </source>
</evidence>
<dbReference type="PANTHER" id="PTHR43646:SF2">
    <property type="entry name" value="GLYCOSYLTRANSFERASE 2-LIKE DOMAIN-CONTAINING PROTEIN"/>
    <property type="match status" value="1"/>
</dbReference>
<comment type="subcellular location">
    <subcellularLocation>
        <location evidence="1">Cell membrane</location>
    </subcellularLocation>
</comment>
<evidence type="ECO:0000256" key="3">
    <source>
        <dbReference type="ARBA" id="ARBA00022676"/>
    </source>
</evidence>
<evidence type="ECO:0000256" key="1">
    <source>
        <dbReference type="ARBA" id="ARBA00004236"/>
    </source>
</evidence>
<organism evidence="7 8">
    <name type="scientific">Alterirhizorhabdus solaris</name>
    <dbReference type="NCBI Taxonomy" id="2529389"/>
    <lineage>
        <taxon>Bacteria</taxon>
        <taxon>Pseudomonadati</taxon>
        <taxon>Pseudomonadota</taxon>
        <taxon>Alphaproteobacteria</taxon>
        <taxon>Sphingomonadales</taxon>
        <taxon>Rhizorhabdaceae</taxon>
        <taxon>Alterirhizorhabdus</taxon>
    </lineage>
</organism>
<name>A0A558QSQ2_9SPHN</name>
<sequence length="340" mass="34877">MPAPIPVSICIPARNEAASLPALLAALAALDTAGADPVAVIYLDDCSDGSERLLHATAHDFPFRLVIGTGTGGGEANAGRARRAAMAAGLGHAGQDGLLLTTDADSRPRGDWLQATVRALAHADVAAGRIVRAGGAGDALQGRIEAYYDALHGYRRTIDPVPWDGGGHHFSGGANLAFRAAAYRAIDGFRPIPSGEDATALDDAARAGLRVRRDAAMVVETSSRRHGRAPGGLAAALRGIDAGDVPHVLHPLSAAWQYRAHALARASFAALASPPACEALGQALGLTADHVLGVGRDCPNAEAFAMRIVPVAPHCRGLVPLPEAEAALAALCDTRCEQAA</sequence>
<accession>A0A558QSQ2</accession>
<keyword evidence="4 7" id="KW-0808">Transferase</keyword>
<protein>
    <submittedName>
        <fullName evidence="7">Glycosyltransferase family 2 protein</fullName>
    </submittedName>
</protein>
<evidence type="ECO:0000313" key="8">
    <source>
        <dbReference type="Proteomes" id="UP000318681"/>
    </source>
</evidence>
<dbReference type="EMBL" id="VNIM01000138">
    <property type="protein sequence ID" value="TVV70176.1"/>
    <property type="molecule type" value="Genomic_DNA"/>
</dbReference>
<evidence type="ECO:0000259" key="6">
    <source>
        <dbReference type="Pfam" id="PF00535"/>
    </source>
</evidence>
<dbReference type="Proteomes" id="UP000318681">
    <property type="component" value="Unassembled WGS sequence"/>
</dbReference>
<reference evidence="7 8" key="1">
    <citation type="submission" date="2019-07" db="EMBL/GenBank/DDBJ databases">
        <title>Sphingomonas solaris sp. nov., isolated from a solar panel from Boston, Massachusetts.</title>
        <authorList>
            <person name="Tanner K."/>
            <person name="Pascual J."/>
            <person name="Mancuso C."/>
            <person name="Pereto J."/>
            <person name="Khalil A."/>
            <person name="Vilanova C."/>
        </authorList>
    </citation>
    <scope>NUCLEOTIDE SEQUENCE [LARGE SCALE GENOMIC DNA]</scope>
    <source>
        <strain evidence="7 8">R4DWN</strain>
    </source>
</reference>
<dbReference type="AlphaFoldDB" id="A0A558QSQ2"/>
<evidence type="ECO:0000256" key="2">
    <source>
        <dbReference type="ARBA" id="ARBA00022475"/>
    </source>
</evidence>
<dbReference type="InterPro" id="IPR029044">
    <property type="entry name" value="Nucleotide-diphossugar_trans"/>
</dbReference>
<dbReference type="OrthoDB" id="114108at2"/>
<gene>
    <name evidence="7" type="ORF">FOY91_19770</name>
</gene>
<proteinExistence type="predicted"/>
<dbReference type="RefSeq" id="WP_145155568.1">
    <property type="nucleotide sequence ID" value="NZ_VNIM01000138.1"/>
</dbReference>
<evidence type="ECO:0000256" key="5">
    <source>
        <dbReference type="ARBA" id="ARBA00023136"/>
    </source>
</evidence>
<dbReference type="PANTHER" id="PTHR43646">
    <property type="entry name" value="GLYCOSYLTRANSFERASE"/>
    <property type="match status" value="1"/>
</dbReference>
<dbReference type="Pfam" id="PF00535">
    <property type="entry name" value="Glycos_transf_2"/>
    <property type="match status" value="1"/>
</dbReference>